<protein>
    <submittedName>
        <fullName evidence="2">Uncharacterized protein</fullName>
    </submittedName>
</protein>
<keyword evidence="3" id="KW-1185">Reference proteome</keyword>
<accession>A0A1H3XL13</accession>
<evidence type="ECO:0000313" key="2">
    <source>
        <dbReference type="EMBL" id="SEA00039.1"/>
    </source>
</evidence>
<keyword evidence="1" id="KW-0812">Transmembrane</keyword>
<gene>
    <name evidence="2" type="ORF">SAMN05443550_101652</name>
</gene>
<feature type="transmembrane region" description="Helical" evidence="1">
    <location>
        <begin position="127"/>
        <end position="148"/>
    </location>
</feature>
<dbReference type="Proteomes" id="UP000198850">
    <property type="component" value="Unassembled WGS sequence"/>
</dbReference>
<dbReference type="EMBL" id="FNRA01000001">
    <property type="protein sequence ID" value="SEA00039.1"/>
    <property type="molecule type" value="Genomic_DNA"/>
</dbReference>
<organism evidence="2 3">
    <name type="scientific">Pedobacter hartonius</name>
    <dbReference type="NCBI Taxonomy" id="425514"/>
    <lineage>
        <taxon>Bacteria</taxon>
        <taxon>Pseudomonadati</taxon>
        <taxon>Bacteroidota</taxon>
        <taxon>Sphingobacteriia</taxon>
        <taxon>Sphingobacteriales</taxon>
        <taxon>Sphingobacteriaceae</taxon>
        <taxon>Pedobacter</taxon>
    </lineage>
</organism>
<reference evidence="2 3" key="1">
    <citation type="submission" date="2016-10" db="EMBL/GenBank/DDBJ databases">
        <authorList>
            <person name="de Groot N.N."/>
        </authorList>
    </citation>
    <scope>NUCLEOTIDE SEQUENCE [LARGE SCALE GENOMIC DNA]</scope>
    <source>
        <strain evidence="2 3">DSM 19033</strain>
    </source>
</reference>
<evidence type="ECO:0000313" key="3">
    <source>
        <dbReference type="Proteomes" id="UP000198850"/>
    </source>
</evidence>
<sequence length="170" mass="19747">MHSVKINEYIESGVLEAYVFGSASEAETKELLYLKAKHPQILEALHELETDIEFIAQKMAITPPPGMWTKIEANINELVKARDSEGLTIDMPLRDRPQYSSKSRKSSQFVEIEAESGHIRIRKIWRWIFAAVFVLGKIFLAFAIYFYIENRHNEKEIEQLKTELKTHQLP</sequence>
<evidence type="ECO:0000256" key="1">
    <source>
        <dbReference type="SAM" id="Phobius"/>
    </source>
</evidence>
<name>A0A1H3XL13_9SPHI</name>
<dbReference type="AlphaFoldDB" id="A0A1H3XL13"/>
<keyword evidence="1" id="KW-1133">Transmembrane helix</keyword>
<proteinExistence type="predicted"/>
<dbReference type="RefSeq" id="WP_245735108.1">
    <property type="nucleotide sequence ID" value="NZ_FNRA01000001.1"/>
</dbReference>
<dbReference type="STRING" id="425514.SAMN05443550_101652"/>
<keyword evidence="1" id="KW-0472">Membrane</keyword>